<keyword evidence="8" id="KW-1133">Transmembrane helix</keyword>
<evidence type="ECO:0000313" key="10">
    <source>
        <dbReference type="EMBL" id="ADI74134.1"/>
    </source>
</evidence>
<dbReference type="OrthoDB" id="341609at2157"/>
<dbReference type="InterPro" id="IPR036852">
    <property type="entry name" value="Peptidase_S8/S53_dom_sf"/>
</dbReference>
<evidence type="ECO:0000256" key="1">
    <source>
        <dbReference type="ARBA" id="ARBA00011073"/>
    </source>
</evidence>
<dbReference type="PROSITE" id="PS00138">
    <property type="entry name" value="SUBTILASE_SER"/>
    <property type="match status" value="1"/>
</dbReference>
<dbReference type="STRING" id="644295.Metev_1268"/>
<feature type="domain" description="BIG2" evidence="9">
    <location>
        <begin position="661"/>
        <end position="740"/>
    </location>
</feature>
<dbReference type="InterPro" id="IPR023828">
    <property type="entry name" value="Peptidase_S8_Ser-AS"/>
</dbReference>
<evidence type="ECO:0000256" key="6">
    <source>
        <dbReference type="PROSITE-ProRule" id="PRU01240"/>
    </source>
</evidence>
<evidence type="ECO:0000256" key="3">
    <source>
        <dbReference type="ARBA" id="ARBA00022801"/>
    </source>
</evidence>
<dbReference type="InterPro" id="IPR022398">
    <property type="entry name" value="Peptidase_S8_His-AS"/>
</dbReference>
<accession>D7E7R1</accession>
<dbReference type="EMBL" id="CP002069">
    <property type="protein sequence ID" value="ADI74134.1"/>
    <property type="molecule type" value="Genomic_DNA"/>
</dbReference>
<feature type="domain" description="BIG2" evidence="9">
    <location>
        <begin position="934"/>
        <end position="1016"/>
    </location>
</feature>
<feature type="active site" description="Charge relay system" evidence="5 6">
    <location>
        <position position="246"/>
    </location>
</feature>
<dbReference type="InterPro" id="IPR026453">
    <property type="entry name" value="PGF_pre_PGF"/>
</dbReference>
<dbReference type="CDD" id="cd04842">
    <property type="entry name" value="Peptidases_S8_Kp43_protease"/>
    <property type="match status" value="1"/>
</dbReference>
<dbReference type="PROSITE" id="PS51892">
    <property type="entry name" value="SUBTILASE"/>
    <property type="match status" value="1"/>
</dbReference>
<reference evidence="10 11" key="1">
    <citation type="submission" date="2010-06" db="EMBL/GenBank/DDBJ databases">
        <title>Complete sequence chromosome of Methanohalobium evestigatum Z-7303.</title>
        <authorList>
            <consortium name="US DOE Joint Genome Institute"/>
            <person name="Lucas S."/>
            <person name="Copeland A."/>
            <person name="Lapidus A."/>
            <person name="Cheng J.-F."/>
            <person name="Bruce D."/>
            <person name="Goodwin L."/>
            <person name="Pitluck S."/>
            <person name="Saunders E."/>
            <person name="Detter J.C."/>
            <person name="Han C."/>
            <person name="Tapia R."/>
            <person name="Land M."/>
            <person name="Hauser L."/>
            <person name="Kyrpides N."/>
            <person name="Mikhailova N."/>
            <person name="Sieprawska-Lupa M."/>
            <person name="Whitman W.B."/>
            <person name="Anderson I."/>
            <person name="Woyke T."/>
        </authorList>
    </citation>
    <scope>NUCLEOTIDE SEQUENCE [LARGE SCALE GENOMIC DNA]</scope>
    <source>
        <strain evidence="11">ATCC BAA-1072 / DSM 3721 / NBRC 107634 / OCM 161 / Z-7303</strain>
    </source>
</reference>
<feature type="domain" description="BIG2" evidence="9">
    <location>
        <begin position="747"/>
        <end position="826"/>
    </location>
</feature>
<keyword evidence="2 6" id="KW-0645">Protease</keyword>
<dbReference type="InterPro" id="IPR015500">
    <property type="entry name" value="Peptidase_S8_subtilisin-rel"/>
</dbReference>
<dbReference type="PANTHER" id="PTHR43399:SF4">
    <property type="entry name" value="CELL WALL-ASSOCIATED PROTEASE"/>
    <property type="match status" value="1"/>
</dbReference>
<dbReference type="AlphaFoldDB" id="D7E7R1"/>
<dbReference type="InterPro" id="IPR051048">
    <property type="entry name" value="Peptidase_S8/S53_subtilisin"/>
</dbReference>
<dbReference type="InterPro" id="IPR034058">
    <property type="entry name" value="TagA/B/C/D_pept_dom"/>
</dbReference>
<dbReference type="SUPFAM" id="SSF52743">
    <property type="entry name" value="Subtilisin-like"/>
    <property type="match status" value="1"/>
</dbReference>
<keyword evidence="3 6" id="KW-0378">Hydrolase</keyword>
<evidence type="ECO:0000256" key="2">
    <source>
        <dbReference type="ARBA" id="ARBA00022670"/>
    </source>
</evidence>
<feature type="compositionally biased region" description="Gly residues" evidence="7">
    <location>
        <begin position="1032"/>
        <end position="1043"/>
    </location>
</feature>
<gene>
    <name evidence="10" type="ordered locus">Metev_1268</name>
</gene>
<evidence type="ECO:0000259" key="9">
    <source>
        <dbReference type="SMART" id="SM00635"/>
    </source>
</evidence>
<evidence type="ECO:0000313" key="11">
    <source>
        <dbReference type="Proteomes" id="UP000000391"/>
    </source>
</evidence>
<dbReference type="RefSeq" id="WP_013194700.1">
    <property type="nucleotide sequence ID" value="NC_014253.1"/>
</dbReference>
<evidence type="ECO:0000256" key="4">
    <source>
        <dbReference type="ARBA" id="ARBA00022825"/>
    </source>
</evidence>
<keyword evidence="11" id="KW-1185">Reference proteome</keyword>
<feature type="region of interest" description="Disordered" evidence="7">
    <location>
        <begin position="1"/>
        <end position="20"/>
    </location>
</feature>
<dbReference type="PRINTS" id="PR00723">
    <property type="entry name" value="SUBTILISIN"/>
</dbReference>
<dbReference type="Gene3D" id="3.40.50.200">
    <property type="entry name" value="Peptidase S8/S53 domain"/>
    <property type="match status" value="1"/>
</dbReference>
<comment type="similarity">
    <text evidence="1 6">Belongs to the peptidase S8 family.</text>
</comment>
<feature type="active site" description="Charge relay system" evidence="5 6">
    <location>
        <position position="283"/>
    </location>
</feature>
<keyword evidence="4 6" id="KW-0720">Serine protease</keyword>
<keyword evidence="8" id="KW-0812">Transmembrane</keyword>
<dbReference type="SUPFAM" id="SSF49373">
    <property type="entry name" value="Invasin/intimin cell-adhesion fragments"/>
    <property type="match status" value="2"/>
</dbReference>
<dbReference type="Proteomes" id="UP000000391">
    <property type="component" value="Chromosome"/>
</dbReference>
<evidence type="ECO:0000256" key="8">
    <source>
        <dbReference type="SAM" id="Phobius"/>
    </source>
</evidence>
<dbReference type="Pfam" id="PF00082">
    <property type="entry name" value="Peptidase_S8"/>
    <property type="match status" value="1"/>
</dbReference>
<dbReference type="HOGENOM" id="CLU_263726_0_0_2"/>
<sequence>MSAVSFASEPGVENRDEINTNNSQINFNKYEKEGSETYKDDIRNDKVFLKRKTIDTDSDRIETFSTSKFYTDSTQKYYIVQFDGIIKQKWKQQLENKVVNIINYIPNNAYLVKMDGSTKSGIEQMENVQWVGVFKPAYKISDQISNSEKASVNVTINIFKSSNISPVVEKVEKLNGSILQKYRNSLNVVIDKKNISQIAELNQISYIQQYTEPTLLNNKARQITNVSYVETCYNLNGDGQVIAVADSGIDSGADNETMHPDLNGSFKDIINYAGSDAADHNGHGTHVTGTVTGNGSARGAAPKSDIVFQALGDDDGNLTADINIYRLFSEAYNKSARIHTNSWGFVSELNDYGEHAKSVDEFMWDHKDMLILFAAGNEGDTEDNESISRPSTAKNCLTVGATENNRSSMGYSSDDVDEIAYFSSRGPTNDSRIKPDVVAPGTNILSTKANITSAENDYTYMSGTSMATPHVAGTASLVRQYYMDNLSVTPSASLIKTTLINGAYDITPVRYGDLQTQPNYVQGWGRLDVEKSIKSIQKGNIYYSDGVKLNTREVAETKIYVNNSSNPLKVTIGWTDYPGESYSSKALINDLDLTVIGPNGTDYYGNSEVVTSGHDRTNNIEEIDIMNPDTGVYTIKVDGYNVPQNPQPFSMVISGSIEKVKISSIEISPQNPTIYDNQTVLFNADIYDKNGNKINETVYWSSNNTTVGTINSTGYFTANVSGTANITANKDGTSNSTTVTVEKQPPELTNINVTPLDPIIYTNQTLDFDANTTDQYGNEVDVNVNWSVGNDSVGNINDTGTFTPNKTGITNITAKNGSIKDVTNITVKEIPYLDYANITVNSTRINANQSSIIPIDNPDLKFSLLTKDQYGDPYSFEPEWYSNNTTVGTINQSTGVFEINDTGLTKIYWTNSTNDTITGDTIENNITFDIQERKFDAIKITNVVSEFRPGNTHDFNATPVDQFGDGYEVIVNWTSSNLDVGTINNSTGVFNAVNTGSTNITAKNGSINNTFTIDVVKDEVESSTDSSSSGSSGSGGGAGGGNTGEEYENIKEELVQQEYVNYGEQVSYEFRTKENKIKRVQFEAKKTAGKVETRIEVLKDKSALVDENAPDKVYQNMNIWVGKAGFNNNIKNASIDFDVEKSWIEENDINESTIKMCRYHDDKWNKLQTQKLTENETVIKYRANTPGFSPFAITGENINKQDINTNSEDSELDGSNHTSINDNQTTKTANNTTMQSSGNGDVIGIGAWDMSWLILAIISIVVSISIYIKKRGT</sequence>
<dbReference type="SMART" id="SM00635">
    <property type="entry name" value="BID_2"/>
    <property type="match status" value="3"/>
</dbReference>
<protein>
    <submittedName>
        <fullName evidence="10">Peptidase S8 and S53 subtilisin kexin sedolisin</fullName>
    </submittedName>
</protein>
<name>D7E7R1_METEZ</name>
<feature type="active site" description="Charge relay system" evidence="5 6">
    <location>
        <position position="465"/>
    </location>
</feature>
<dbReference type="Gene3D" id="2.60.120.380">
    <property type="match status" value="1"/>
</dbReference>
<keyword evidence="8" id="KW-0472">Membrane</keyword>
<dbReference type="Pfam" id="PF02368">
    <property type="entry name" value="Big_2"/>
    <property type="match status" value="1"/>
</dbReference>
<feature type="transmembrane region" description="Helical" evidence="8">
    <location>
        <begin position="1250"/>
        <end position="1268"/>
    </location>
</feature>
<dbReference type="NCBIfam" id="TIGR04213">
    <property type="entry name" value="PGF_pre_PGF"/>
    <property type="match status" value="1"/>
</dbReference>
<dbReference type="InterPro" id="IPR000209">
    <property type="entry name" value="Peptidase_S8/S53_dom"/>
</dbReference>
<dbReference type="InterPro" id="IPR008964">
    <property type="entry name" value="Invasin/intimin_cell_adhesion"/>
</dbReference>
<dbReference type="InterPro" id="IPR003343">
    <property type="entry name" value="Big_2"/>
</dbReference>
<dbReference type="GO" id="GO:0004252">
    <property type="term" value="F:serine-type endopeptidase activity"/>
    <property type="evidence" value="ECO:0007669"/>
    <property type="project" value="UniProtKB-UniRule"/>
</dbReference>
<proteinExistence type="inferred from homology"/>
<feature type="region of interest" description="Disordered" evidence="7">
    <location>
        <begin position="1204"/>
        <end position="1236"/>
    </location>
</feature>
<organism evidence="10 11">
    <name type="scientific">Methanohalobium evestigatum (strain ATCC BAA-1072 / DSM 3721 / NBRC 107634 / OCM 161 / Z-7303)</name>
    <dbReference type="NCBI Taxonomy" id="644295"/>
    <lineage>
        <taxon>Archaea</taxon>
        <taxon>Methanobacteriati</taxon>
        <taxon>Methanobacteriota</taxon>
        <taxon>Stenosarchaea group</taxon>
        <taxon>Methanomicrobia</taxon>
        <taxon>Methanosarcinales</taxon>
        <taxon>Methanosarcinaceae</taxon>
        <taxon>Methanohalobium</taxon>
    </lineage>
</organism>
<dbReference type="KEGG" id="mev:Metev_1268"/>
<dbReference type="PROSITE" id="PS00137">
    <property type="entry name" value="SUBTILASE_HIS"/>
    <property type="match status" value="1"/>
</dbReference>
<evidence type="ECO:0000256" key="5">
    <source>
        <dbReference type="PIRSR" id="PIRSR615500-1"/>
    </source>
</evidence>
<dbReference type="GeneID" id="9346901"/>
<dbReference type="GO" id="GO:0006508">
    <property type="term" value="P:proteolysis"/>
    <property type="evidence" value="ECO:0007669"/>
    <property type="project" value="UniProtKB-KW"/>
</dbReference>
<evidence type="ECO:0000256" key="7">
    <source>
        <dbReference type="SAM" id="MobiDB-lite"/>
    </source>
</evidence>
<dbReference type="PANTHER" id="PTHR43399">
    <property type="entry name" value="SUBTILISIN-RELATED"/>
    <property type="match status" value="1"/>
</dbReference>
<dbReference type="Gene3D" id="2.60.40.1080">
    <property type="match status" value="3"/>
</dbReference>
<feature type="region of interest" description="Disordered" evidence="7">
    <location>
        <begin position="1019"/>
        <end position="1045"/>
    </location>
</feature>